<evidence type="ECO:0000259" key="8">
    <source>
        <dbReference type="Pfam" id="PF01568"/>
    </source>
</evidence>
<evidence type="ECO:0000313" key="10">
    <source>
        <dbReference type="Proteomes" id="UP000321548"/>
    </source>
</evidence>
<dbReference type="PANTHER" id="PTHR43742:SF9">
    <property type="entry name" value="TETRATHIONATE REDUCTASE SUBUNIT A"/>
    <property type="match status" value="1"/>
</dbReference>
<feature type="domain" description="Molybdopterin oxidoreductase" evidence="7">
    <location>
        <begin position="90"/>
        <end position="645"/>
    </location>
</feature>
<dbReference type="Gene3D" id="2.40.40.20">
    <property type="match status" value="1"/>
</dbReference>
<dbReference type="Gene3D" id="3.40.228.10">
    <property type="entry name" value="Dimethylsulfoxide Reductase, domain 2"/>
    <property type="match status" value="1"/>
</dbReference>
<protein>
    <submittedName>
        <fullName evidence="9">Molybdopterin oxidoreductase</fullName>
    </submittedName>
</protein>
<evidence type="ECO:0000256" key="2">
    <source>
        <dbReference type="ARBA" id="ARBA00022485"/>
    </source>
</evidence>
<dbReference type="InterPro" id="IPR041932">
    <property type="entry name" value="Phenylacetyl-CoA-OR_N"/>
</dbReference>
<evidence type="ECO:0000256" key="4">
    <source>
        <dbReference type="ARBA" id="ARBA00022723"/>
    </source>
</evidence>
<dbReference type="GO" id="GO:0043546">
    <property type="term" value="F:molybdopterin cofactor binding"/>
    <property type="evidence" value="ECO:0007669"/>
    <property type="project" value="InterPro"/>
</dbReference>
<dbReference type="Gene3D" id="2.20.25.90">
    <property type="entry name" value="ADC-like domains"/>
    <property type="match status" value="1"/>
</dbReference>
<dbReference type="CDD" id="cd02760">
    <property type="entry name" value="MopB_Phenylacetyl-CoA-OR"/>
    <property type="match status" value="1"/>
</dbReference>
<dbReference type="Pfam" id="PF00384">
    <property type="entry name" value="Molybdopterin"/>
    <property type="match status" value="1"/>
</dbReference>
<keyword evidence="6" id="KW-0560">Oxidoreductase</keyword>
<evidence type="ECO:0000259" key="7">
    <source>
        <dbReference type="Pfam" id="PF00384"/>
    </source>
</evidence>
<evidence type="ECO:0000256" key="5">
    <source>
        <dbReference type="ARBA" id="ARBA00022729"/>
    </source>
</evidence>
<gene>
    <name evidence="9" type="ORF">FHP08_06790</name>
</gene>
<evidence type="ECO:0000256" key="3">
    <source>
        <dbReference type="ARBA" id="ARBA00022505"/>
    </source>
</evidence>
<keyword evidence="2" id="KW-0411">Iron-sulfur</keyword>
<dbReference type="EMBL" id="VDUY01000002">
    <property type="protein sequence ID" value="TXL67306.1"/>
    <property type="molecule type" value="Genomic_DNA"/>
</dbReference>
<keyword evidence="10" id="KW-1185">Reference proteome</keyword>
<keyword evidence="5" id="KW-0732">Signal</keyword>
<keyword evidence="2" id="KW-0408">Iron</keyword>
<dbReference type="RefSeq" id="WP_147703554.1">
    <property type="nucleotide sequence ID" value="NZ_VDUY01000002.1"/>
</dbReference>
<sequence length="929" mass="101424">MNAPGPAVKEAAAVGGAAGAGAAAALAGERKVPTYCYQCVAGPDLLTVKVVDGVATEVEPNFCAEAIHPGGGKVCVKAFGLVQKTYNPNRVLSPMRRTNPKKGRDEDPGFVPISWDEALDTIAERLKRIRETGLTDDSGYPRLAASFGGGGTPQSYMGTFPAFLAAWGPVDMGFGSGQGVKCYHSEHLYGEFWHRAFIVSADTPLCNYLISCGSNIEASGGVVGIWRHANARIRGMKRVQVEPHLSVTGACSARWVPIRPKTDAAFLYALIHVLLHESARDRLDLDFLAARTGSAYLVGPHGYYLRDRRSGKPLVRDLASGAVVPHDTPGLREDLDASVTVDAIEAGADGEVLAEGPLAGETAFRKLVAHMAPYTPEWAAGVCDVPAADIRRIAGEYLDHACVGQTIEIDGRELPFRPVAVTLGKTVNNGWGGFECCWARTMLAVLVGALEVPGGTIGTTVRLARPMAQRLDSAKPGPDGFMDYPLNPTDREHWSARPNIRNAYRTMVPLAGNGAWSQALGPTHFSWMFLDGTPEGLPEVTFPDVWFVYRTNPAISFWDTHALADKMARFPFVVCFAYTRDETNHFADILLPDATDLESLQLIRVGGTKYVEQFWDHEGYALRQPAIEARGEARDFTDIATELARRTGLNDRYVASINKGAAGVPLKGEHHDFSLDPGEVHDRERIWDAVCRAASSELSDGAHAHGLDWWREHGFATRPFPRSDWYLYPTMVERGLRFELPYQERLKRVGEELGRRLHEKGMHWWDRQMAEYQALPVWKDFPGIWEAAIPAAGGKAGDYPFWLLTARSMQYAWGGNVGVQMIREVADNIAGHRGVIVNAGTAERLGIAEGDEVEIATPARSVRGRAVLRQGIRPDTLLLIGQFEHWATPFAKDFGVPSLNTLAPMSLELTDATGSSADIVRVSLGRAGR</sequence>
<dbReference type="SUPFAM" id="SSF53706">
    <property type="entry name" value="Formate dehydrogenase/DMSO reductase, domains 1-3"/>
    <property type="match status" value="1"/>
</dbReference>
<accession>A0A5C8P256</accession>
<dbReference type="OrthoDB" id="9815647at2"/>
<reference evidence="9 10" key="1">
    <citation type="submission" date="2019-06" db="EMBL/GenBank/DDBJ databases">
        <title>Quisquiliibacterium sp. nov., isolated from a maize field.</title>
        <authorList>
            <person name="Lin S.-Y."/>
            <person name="Tsai C.-F."/>
            <person name="Young C.-C."/>
        </authorList>
    </citation>
    <scope>NUCLEOTIDE SEQUENCE [LARGE SCALE GENOMIC DNA]</scope>
    <source>
        <strain evidence="9 10">CC-CFT501</strain>
    </source>
</reference>
<dbReference type="Gene3D" id="3.40.50.740">
    <property type="match status" value="2"/>
</dbReference>
<dbReference type="GO" id="GO:0046872">
    <property type="term" value="F:metal ion binding"/>
    <property type="evidence" value="ECO:0007669"/>
    <property type="project" value="UniProtKB-KW"/>
</dbReference>
<dbReference type="InterPro" id="IPR009010">
    <property type="entry name" value="Asp_de-COase-like_dom_sf"/>
</dbReference>
<evidence type="ECO:0000256" key="6">
    <source>
        <dbReference type="ARBA" id="ARBA00023002"/>
    </source>
</evidence>
<comment type="similarity">
    <text evidence="1">Belongs to the prokaryotic molybdopterin-containing oxidoreductase family.</text>
</comment>
<organism evidence="9 10">
    <name type="scientific">Zeimonas arvi</name>
    <dbReference type="NCBI Taxonomy" id="2498847"/>
    <lineage>
        <taxon>Bacteria</taxon>
        <taxon>Pseudomonadati</taxon>
        <taxon>Pseudomonadota</taxon>
        <taxon>Betaproteobacteria</taxon>
        <taxon>Burkholderiales</taxon>
        <taxon>Burkholderiaceae</taxon>
        <taxon>Zeimonas</taxon>
    </lineage>
</organism>
<keyword evidence="4" id="KW-0479">Metal-binding</keyword>
<proteinExistence type="inferred from homology"/>
<dbReference type="SUPFAM" id="SSF50692">
    <property type="entry name" value="ADC-like"/>
    <property type="match status" value="1"/>
</dbReference>
<keyword evidence="2" id="KW-0004">4Fe-4S</keyword>
<dbReference type="GO" id="GO:0016491">
    <property type="term" value="F:oxidoreductase activity"/>
    <property type="evidence" value="ECO:0007669"/>
    <property type="project" value="UniProtKB-KW"/>
</dbReference>
<name>A0A5C8P256_9BURK</name>
<dbReference type="AlphaFoldDB" id="A0A5C8P256"/>
<dbReference type="PANTHER" id="PTHR43742">
    <property type="entry name" value="TRIMETHYLAMINE-N-OXIDE REDUCTASE"/>
    <property type="match status" value="1"/>
</dbReference>
<dbReference type="Pfam" id="PF01568">
    <property type="entry name" value="Molydop_binding"/>
    <property type="match status" value="1"/>
</dbReference>
<evidence type="ECO:0000313" key="9">
    <source>
        <dbReference type="EMBL" id="TXL67306.1"/>
    </source>
</evidence>
<dbReference type="InterPro" id="IPR006657">
    <property type="entry name" value="MoPterin_dinucl-bd_dom"/>
</dbReference>
<dbReference type="InterPro" id="IPR050612">
    <property type="entry name" value="Prok_Mopterin_Oxidored"/>
</dbReference>
<dbReference type="GO" id="GO:0051539">
    <property type="term" value="F:4 iron, 4 sulfur cluster binding"/>
    <property type="evidence" value="ECO:0007669"/>
    <property type="project" value="UniProtKB-KW"/>
</dbReference>
<feature type="domain" description="Molybdopterin dinucleotide-binding" evidence="8">
    <location>
        <begin position="812"/>
        <end position="885"/>
    </location>
</feature>
<dbReference type="InterPro" id="IPR006656">
    <property type="entry name" value="Mopterin_OxRdtase"/>
</dbReference>
<comment type="caution">
    <text evidence="9">The sequence shown here is derived from an EMBL/GenBank/DDBJ whole genome shotgun (WGS) entry which is preliminary data.</text>
</comment>
<dbReference type="Proteomes" id="UP000321548">
    <property type="component" value="Unassembled WGS sequence"/>
</dbReference>
<evidence type="ECO:0000256" key="1">
    <source>
        <dbReference type="ARBA" id="ARBA00010312"/>
    </source>
</evidence>
<keyword evidence="3" id="KW-0500">Molybdenum</keyword>